<proteinExistence type="predicted"/>
<keyword evidence="1" id="KW-0547">Nucleotide-binding</keyword>
<evidence type="ECO:0000256" key="3">
    <source>
        <dbReference type="SAM" id="MobiDB-lite"/>
    </source>
</evidence>
<evidence type="ECO:0000256" key="1">
    <source>
        <dbReference type="ARBA" id="ARBA00022741"/>
    </source>
</evidence>
<accession>A0A7R9ASC6</accession>
<keyword evidence="2" id="KW-0067">ATP-binding</keyword>
<sequence>MNLICRFRQDYKSEHLKVQRRFLITWYEQCGLIPILVILTGLRVGLVKWWRQTVLVCHPPSDRATSQNVCNCTTLRSFVSGEGGGVRLEGPRSSAVGNGFVEVFRVTPWPCGRRNAFLSPVSHIVFFPFILTVVCTQNVNTRNIVNLVSSNIHVSSTAIVLNMSSVKVAVRVRPFNNREISRECKCIIEMEDKTTLSDSMGGRHSGVTNDVAETIIFTEKLVAQRAFQYKGWSNVIIGGAWWFISRLQMKSIVDKMQDLSSEYKSVIGMLVLDLRFWIVQAYCASLLVHSGTVVVFEAQNENYCYKSDCKHSQRCAVVCTYIPIVCCIRYQEMTQKVPDKQEIVDKLGIAKTRRVLTNYSSPMASLVLTDSSQLTFDIQNVVHPIEIRTSISPSLQLNSTSALASYATERAGIEKDNWGPRKRKFSQGPSRGGSQRVPWHVNASLLMRN</sequence>
<evidence type="ECO:0000313" key="4">
    <source>
        <dbReference type="EMBL" id="CAD7259359.1"/>
    </source>
</evidence>
<dbReference type="InterPro" id="IPR036961">
    <property type="entry name" value="Kinesin_motor_dom_sf"/>
</dbReference>
<dbReference type="AlphaFoldDB" id="A0A7R9ASC6"/>
<dbReference type="GO" id="GO:0005524">
    <property type="term" value="F:ATP binding"/>
    <property type="evidence" value="ECO:0007669"/>
    <property type="project" value="UniProtKB-KW"/>
</dbReference>
<reference evidence="4" key="1">
    <citation type="submission" date="2020-11" db="EMBL/GenBank/DDBJ databases">
        <authorList>
            <person name="Tran Van P."/>
        </authorList>
    </citation>
    <scope>NUCLEOTIDE SEQUENCE</scope>
</reference>
<name>A0A7R9ASC6_TIMSH</name>
<evidence type="ECO:0000256" key="2">
    <source>
        <dbReference type="ARBA" id="ARBA00022840"/>
    </source>
</evidence>
<feature type="region of interest" description="Disordered" evidence="3">
    <location>
        <begin position="417"/>
        <end position="437"/>
    </location>
</feature>
<gene>
    <name evidence="4" type="ORF">TSIB3V08_LOCUS3565</name>
</gene>
<organism evidence="4">
    <name type="scientific">Timema shepardi</name>
    <name type="common">Walking stick</name>
    <dbReference type="NCBI Taxonomy" id="629360"/>
    <lineage>
        <taxon>Eukaryota</taxon>
        <taxon>Metazoa</taxon>
        <taxon>Ecdysozoa</taxon>
        <taxon>Arthropoda</taxon>
        <taxon>Hexapoda</taxon>
        <taxon>Insecta</taxon>
        <taxon>Pterygota</taxon>
        <taxon>Neoptera</taxon>
        <taxon>Polyneoptera</taxon>
        <taxon>Phasmatodea</taxon>
        <taxon>Timematodea</taxon>
        <taxon>Timematoidea</taxon>
        <taxon>Timematidae</taxon>
        <taxon>Timema</taxon>
    </lineage>
</organism>
<dbReference type="EMBL" id="OC001192">
    <property type="protein sequence ID" value="CAD7259359.1"/>
    <property type="molecule type" value="Genomic_DNA"/>
</dbReference>
<protein>
    <submittedName>
        <fullName evidence="4">Uncharacterized protein</fullName>
    </submittedName>
</protein>
<dbReference type="Gene3D" id="3.40.850.10">
    <property type="entry name" value="Kinesin motor domain"/>
    <property type="match status" value="1"/>
</dbReference>